<dbReference type="OrthoDB" id="3230070at2759"/>
<reference evidence="2 3" key="1">
    <citation type="journal article" date="2020" name="ISME J.">
        <title>Uncovering the hidden diversity of litter-decomposition mechanisms in mushroom-forming fungi.</title>
        <authorList>
            <person name="Floudas D."/>
            <person name="Bentzer J."/>
            <person name="Ahren D."/>
            <person name="Johansson T."/>
            <person name="Persson P."/>
            <person name="Tunlid A."/>
        </authorList>
    </citation>
    <scope>NUCLEOTIDE SEQUENCE [LARGE SCALE GENOMIC DNA]</scope>
    <source>
        <strain evidence="2 3">CBS 175.51</strain>
    </source>
</reference>
<proteinExistence type="predicted"/>
<sequence>MAGDTSLYGRIAQVRTGHAYSGEFRPRFSFDEPHTCPCDNSTIESREHVLAHCPRFERWRQPLRDVSRGIALSEILGKVDGIAALEAFLRASGAFARPIDTPTRAPLAEPTTAPDEHLDNG</sequence>
<evidence type="ECO:0000256" key="1">
    <source>
        <dbReference type="SAM" id="MobiDB-lite"/>
    </source>
</evidence>
<dbReference type="AlphaFoldDB" id="A0A8H5BN63"/>
<keyword evidence="3" id="KW-1185">Reference proteome</keyword>
<feature type="region of interest" description="Disordered" evidence="1">
    <location>
        <begin position="99"/>
        <end position="121"/>
    </location>
</feature>
<evidence type="ECO:0000313" key="2">
    <source>
        <dbReference type="EMBL" id="KAF5326184.1"/>
    </source>
</evidence>
<name>A0A8H5BN63_9AGAR</name>
<gene>
    <name evidence="2" type="ORF">D9611_000176</name>
</gene>
<dbReference type="Proteomes" id="UP000541558">
    <property type="component" value="Unassembled WGS sequence"/>
</dbReference>
<evidence type="ECO:0000313" key="3">
    <source>
        <dbReference type="Proteomes" id="UP000541558"/>
    </source>
</evidence>
<comment type="caution">
    <text evidence="2">The sequence shown here is derived from an EMBL/GenBank/DDBJ whole genome shotgun (WGS) entry which is preliminary data.</text>
</comment>
<organism evidence="2 3">
    <name type="scientific">Ephemerocybe angulata</name>
    <dbReference type="NCBI Taxonomy" id="980116"/>
    <lineage>
        <taxon>Eukaryota</taxon>
        <taxon>Fungi</taxon>
        <taxon>Dikarya</taxon>
        <taxon>Basidiomycota</taxon>
        <taxon>Agaricomycotina</taxon>
        <taxon>Agaricomycetes</taxon>
        <taxon>Agaricomycetidae</taxon>
        <taxon>Agaricales</taxon>
        <taxon>Agaricineae</taxon>
        <taxon>Psathyrellaceae</taxon>
        <taxon>Ephemerocybe</taxon>
    </lineage>
</organism>
<dbReference type="EMBL" id="JAACJK010000163">
    <property type="protein sequence ID" value="KAF5326184.1"/>
    <property type="molecule type" value="Genomic_DNA"/>
</dbReference>
<protein>
    <submittedName>
        <fullName evidence="2">Uncharacterized protein</fullName>
    </submittedName>
</protein>
<accession>A0A8H5BN63</accession>